<accession>A0A5C0UDR3</accession>
<gene>
    <name evidence="2" type="ORF">FZC35_00580</name>
</gene>
<keyword evidence="3" id="KW-1185">Reference proteome</keyword>
<feature type="transmembrane region" description="Helical" evidence="1">
    <location>
        <begin position="69"/>
        <end position="90"/>
    </location>
</feature>
<name>A0A5C0UDR3_9PROT</name>
<evidence type="ECO:0000256" key="1">
    <source>
        <dbReference type="SAM" id="Phobius"/>
    </source>
</evidence>
<feature type="transmembrane region" description="Helical" evidence="1">
    <location>
        <begin position="9"/>
        <end position="33"/>
    </location>
</feature>
<feature type="transmembrane region" description="Helical" evidence="1">
    <location>
        <begin position="39"/>
        <end position="62"/>
    </location>
</feature>
<protein>
    <submittedName>
        <fullName evidence="2">Uncharacterized protein</fullName>
    </submittedName>
</protein>
<organism evidence="2 3">
    <name type="scientific">Candidatus Cytomitobacter indipagum</name>
    <dbReference type="NCBI Taxonomy" id="2601575"/>
    <lineage>
        <taxon>Bacteria</taxon>
        <taxon>Pseudomonadati</taxon>
        <taxon>Pseudomonadota</taxon>
        <taxon>Alphaproteobacteria</taxon>
        <taxon>Holosporales</taxon>
        <taxon>Holosporaceae</taxon>
        <taxon>Candidatus Cytomitobacter</taxon>
    </lineage>
</organism>
<dbReference type="KEGG" id="cip:FZC35_00580"/>
<evidence type="ECO:0000313" key="3">
    <source>
        <dbReference type="Proteomes" id="UP000325155"/>
    </source>
</evidence>
<dbReference type="RefSeq" id="WP_148980728.1">
    <property type="nucleotide sequence ID" value="NZ_CP043315.1"/>
</dbReference>
<proteinExistence type="predicted"/>
<dbReference type="Proteomes" id="UP000325155">
    <property type="component" value="Chromosome"/>
</dbReference>
<dbReference type="AlphaFoldDB" id="A0A5C0UDR3"/>
<dbReference type="EMBL" id="CP043315">
    <property type="protein sequence ID" value="QEK37881.1"/>
    <property type="molecule type" value="Genomic_DNA"/>
</dbReference>
<keyword evidence="1" id="KW-1133">Transmembrane helix</keyword>
<reference evidence="2 3" key="1">
    <citation type="submission" date="2019-08" db="EMBL/GenBank/DDBJ databases">
        <title>Highly reduced genomes of protist endosymbionts show evolutionary convergence.</title>
        <authorList>
            <person name="George E."/>
            <person name="Husnik F."/>
            <person name="Tashyreva D."/>
            <person name="Prokopchuk G."/>
            <person name="Horak A."/>
            <person name="Kwong W.K."/>
            <person name="Lukes J."/>
            <person name="Keeling P.J."/>
        </authorList>
    </citation>
    <scope>NUCLEOTIDE SEQUENCE [LARGE SCALE GENOMIC DNA]</scope>
    <source>
        <strain evidence="2">1605</strain>
    </source>
</reference>
<keyword evidence="1" id="KW-0812">Transmembrane</keyword>
<sequence length="94" mass="10957">MRFIILESLALSALVSFYSIGVAFCLLFSLYFANEITNYLIWPILLLRLLYVVIWLIIGAWIGSNIGFFAMYFTAISASLMSVFIQYTFWKRIY</sequence>
<keyword evidence="1" id="KW-0472">Membrane</keyword>
<evidence type="ECO:0000313" key="2">
    <source>
        <dbReference type="EMBL" id="QEK37881.1"/>
    </source>
</evidence>